<accession>A0ABT1WRG9</accession>
<comment type="similarity">
    <text evidence="1">Belongs to the MobA/MobL family.</text>
</comment>
<protein>
    <submittedName>
        <fullName evidence="4">MobA/MobL family protein</fullName>
    </submittedName>
</protein>
<organism evidence="4 5">
    <name type="scientific">Granulicatella seriolae</name>
    <dbReference type="NCBI Taxonomy" id="2967226"/>
    <lineage>
        <taxon>Bacteria</taxon>
        <taxon>Bacillati</taxon>
        <taxon>Bacillota</taxon>
        <taxon>Bacilli</taxon>
        <taxon>Lactobacillales</taxon>
        <taxon>Carnobacteriaceae</taxon>
        <taxon>Granulicatella</taxon>
    </lineage>
</organism>
<sequence length="490" mass="56782">MALFHFHVTQIKRSAGQSAVASAAYRSGEKLHSEYYGEDSDYTRKGGVLCSEILLPPHTPPSFADRQTLWNEVEKAERGRKAQLAYSFDIALQNEFSMQENIDLARQFLLEQFVSRGMVVDFSVHAPDKGDGGIANPHFHVMCPIRPLLPDGTWGNKQRREYLLDENEERIRDEAGNYVFNAVPTTDWGKPETLEHWREQWAAMCNARFAGKGLECRIDHRSYERQGVEQLPTVHEGPAIRQMEARGIRTDKGDFNRWVKTTNALIGKLKKKITALFDWLKEAHEELNKPQAPNLAQLLSEYYTNRNTGAWSRKAKIGNLKEFNEICNYLMQNNLTTPEQLQERVSALSDRIDTLKSTLSGKSDRMKELDELLRMVQFYADGKPVADKLASIKWKGRREQFMSENENVLRLYHMAERKLKPYFKGGKLPVTAWRKEHDRLEQEYKTAQTELSPIYAEVKKLLQIKYKVEQVVCARENPEQNRRKQHQIDH</sequence>
<dbReference type="Pfam" id="PF03389">
    <property type="entry name" value="MobA_MobL"/>
    <property type="match status" value="1"/>
</dbReference>
<evidence type="ECO:0000313" key="5">
    <source>
        <dbReference type="Proteomes" id="UP001059480"/>
    </source>
</evidence>
<dbReference type="NCBIfam" id="NF041496">
    <property type="entry name" value="MobQ"/>
    <property type="match status" value="1"/>
</dbReference>
<gene>
    <name evidence="4" type="ORF">NPA36_09215</name>
</gene>
<comment type="caution">
    <text evidence="4">The sequence shown here is derived from an EMBL/GenBank/DDBJ whole genome shotgun (WGS) entry which is preliminary data.</text>
</comment>
<name>A0ABT1WRG9_9LACT</name>
<dbReference type="InterPro" id="IPR005053">
    <property type="entry name" value="MobA_MobL"/>
</dbReference>
<dbReference type="Gene3D" id="3.30.930.30">
    <property type="match status" value="1"/>
</dbReference>
<evidence type="ECO:0000256" key="2">
    <source>
        <dbReference type="ARBA" id="ARBA00022971"/>
    </source>
</evidence>
<feature type="domain" description="MobA/MobL protein" evidence="3">
    <location>
        <begin position="17"/>
        <end position="246"/>
    </location>
</feature>
<evidence type="ECO:0000313" key="4">
    <source>
        <dbReference type="EMBL" id="MCQ9210724.1"/>
    </source>
</evidence>
<keyword evidence="5" id="KW-1185">Reference proteome</keyword>
<dbReference type="EMBL" id="JANHNZ010000012">
    <property type="protein sequence ID" value="MCQ9210724.1"/>
    <property type="molecule type" value="Genomic_DNA"/>
</dbReference>
<reference evidence="4" key="1">
    <citation type="submission" date="2022-07" db="EMBL/GenBank/DDBJ databases">
        <authorList>
            <person name="Jung M.-Y."/>
            <person name="Lee M."/>
        </authorList>
    </citation>
    <scope>NUCLEOTIDE SEQUENCE</scope>
    <source>
        <strain evidence="4">S8</strain>
    </source>
</reference>
<dbReference type="Proteomes" id="UP001059480">
    <property type="component" value="Unassembled WGS sequence"/>
</dbReference>
<reference evidence="4" key="2">
    <citation type="journal article" date="2023" name="Curr. Microbiol.">
        <title>Granulicatella seriolae sp. nov., a Novel Facultative Anaerobe Isolated from Yellowtail Marine Fish.</title>
        <authorList>
            <person name="Lee M."/>
            <person name="Choi Y.J."/>
            <person name="Farooq A."/>
            <person name="Jeong J.B."/>
            <person name="Jung M.Y."/>
        </authorList>
    </citation>
    <scope>NUCLEOTIDE SEQUENCE</scope>
    <source>
        <strain evidence="4">S8</strain>
    </source>
</reference>
<evidence type="ECO:0000259" key="3">
    <source>
        <dbReference type="Pfam" id="PF03389"/>
    </source>
</evidence>
<keyword evidence="2" id="KW-0184">Conjugation</keyword>
<reference evidence="4" key="3">
    <citation type="journal article" date="2023" name="Microbiol. Resour. Announc.">
        <title>Draft Genome Sequence of Granulicatella sp. Strain S8, Isolated from a Marine Fish, Seriola quinqueradiata.</title>
        <authorList>
            <person name="Lee M."/>
            <person name="Farooq A."/>
            <person name="Jeong J.B."/>
            <person name="Jung M.Y."/>
        </authorList>
    </citation>
    <scope>NUCLEOTIDE SEQUENCE</scope>
    <source>
        <strain evidence="4">S8</strain>
    </source>
</reference>
<dbReference type="Gene3D" id="1.20.58.60">
    <property type="match status" value="1"/>
</dbReference>
<evidence type="ECO:0000256" key="1">
    <source>
        <dbReference type="ARBA" id="ARBA00010873"/>
    </source>
</evidence>
<proteinExistence type="inferred from homology"/>